<dbReference type="EMBL" id="HBUE01115548">
    <property type="protein sequence ID" value="CAG6490462.1"/>
    <property type="molecule type" value="Transcribed_RNA"/>
</dbReference>
<organism evidence="2">
    <name type="scientific">Culex pipiens</name>
    <name type="common">House mosquito</name>
    <dbReference type="NCBI Taxonomy" id="7175"/>
    <lineage>
        <taxon>Eukaryota</taxon>
        <taxon>Metazoa</taxon>
        <taxon>Ecdysozoa</taxon>
        <taxon>Arthropoda</taxon>
        <taxon>Hexapoda</taxon>
        <taxon>Insecta</taxon>
        <taxon>Pterygota</taxon>
        <taxon>Neoptera</taxon>
        <taxon>Endopterygota</taxon>
        <taxon>Diptera</taxon>
        <taxon>Nematocera</taxon>
        <taxon>Culicoidea</taxon>
        <taxon>Culicidae</taxon>
        <taxon>Culicinae</taxon>
        <taxon>Culicini</taxon>
        <taxon>Culex</taxon>
        <taxon>Culex</taxon>
    </lineage>
</organism>
<proteinExistence type="predicted"/>
<sequence>MCGWWLSAAIFLHSWKMAKPTDTMNEKNDSCSEFQAFSPRIPSAIGIRVMAFSRMNTMIGMTIFFSLDLRASTALRAPLAAFGKRTVRLSSSSSMLRGETVTLASATGSLKVTS</sequence>
<evidence type="ECO:0000313" key="2">
    <source>
        <dbReference type="EMBL" id="CAG6490462.1"/>
    </source>
</evidence>
<keyword evidence="1" id="KW-0732">Signal</keyword>
<evidence type="ECO:0000256" key="1">
    <source>
        <dbReference type="SAM" id="SignalP"/>
    </source>
</evidence>
<reference evidence="2" key="1">
    <citation type="submission" date="2021-05" db="EMBL/GenBank/DDBJ databases">
        <authorList>
            <person name="Alioto T."/>
            <person name="Alioto T."/>
            <person name="Gomez Garrido J."/>
        </authorList>
    </citation>
    <scope>NUCLEOTIDE SEQUENCE</scope>
</reference>
<protein>
    <submittedName>
        <fullName evidence="2">(northern house mosquito) hypothetical protein</fullName>
    </submittedName>
</protein>
<name>A0A8D8CG11_CULPI</name>
<feature type="chain" id="PRO_5034574232" evidence="1">
    <location>
        <begin position="21"/>
        <end position="114"/>
    </location>
</feature>
<dbReference type="AlphaFoldDB" id="A0A8D8CG11"/>
<accession>A0A8D8CG11</accession>
<feature type="signal peptide" evidence="1">
    <location>
        <begin position="1"/>
        <end position="20"/>
    </location>
</feature>